<dbReference type="PANTHER" id="PTHR36766:SF55">
    <property type="entry name" value="OS11G0492900 PROTEIN"/>
    <property type="match status" value="1"/>
</dbReference>
<feature type="domain" description="NB-ARC" evidence="4">
    <location>
        <begin position="70"/>
        <end position="157"/>
    </location>
</feature>
<accession>A0AAQ3PQV5</accession>
<dbReference type="GO" id="GO:0006952">
    <property type="term" value="P:defense response"/>
    <property type="evidence" value="ECO:0007669"/>
    <property type="project" value="UniProtKB-KW"/>
</dbReference>
<dbReference type="InterPro" id="IPR002182">
    <property type="entry name" value="NB-ARC"/>
</dbReference>
<dbReference type="InterPro" id="IPR027417">
    <property type="entry name" value="P-loop_NTPase"/>
</dbReference>
<sequence length="791" mass="89587">METGALHKLRRIVESINDLVTEMNAFGFNRHHQVINNNAPTQEDYWKWREMDSIMVDPENIVTRSREEERKKIIEILINGQASNGDDLLVVPIVGMGGLGKTTLAQLIYNDPQVQEHFHQLRKWVCVSNDFNVQSLANKICNSWDTSRDGALKNLQEQLSGKKYCRIDDDCDKEIAQFMGTVTDNLWANKYHDVQFLQNKFIQEIIKAKVGFSGLPKSKQDELDNLVGPIVERCGGSPMAAKALGSVLHNKTSKQEWEDVLQRSSICSYETGILPILNLSYDDLPSPMRQCFAFCALYPKTYHIDVHKLIQLWMANGFIIDKNAEIVGEQIVKQMVSRSFFEYVYQEPIRYLDLSGSDIKALPDDISILYSLQTLKLSGCKELNKLPQQMKYMTSLRHLYTDECYKLECMPPELGKLTSLRTVTCFVVGCGSYCSSLGELKNLDIRGSLEINHLENVTAAMNAKMANLRDKKELRQLSLGWTCGKEEEKQCYEVLEALRTHAGLLALEISFYQGTCFPSWLGMLRSMVELRLFICRKIEQLPLLCQLPELQLLELVGLEKLQFLCSDCTSSTLGKLKDLRLSSLDNFERFCQGGQGKLVAFPQLQILRIGSCKKLTALPEAPVLRESYGGGDYTMTCSAFPRLKILELSSLCSFERWGAALATEVKHPLFPVLETVSIWSCPQLATLPGAPKLRELRVSQENQRMSLGAATAGYLTSLSTLSLWNFNVDGKEKWDDHMSSSVTGMRLTCCDGLFFESRALALWSCFGQQLQDLTIKECSDLVHWPDKEFRS</sequence>
<dbReference type="SUPFAM" id="SSF52540">
    <property type="entry name" value="P-loop containing nucleoside triphosphate hydrolases"/>
    <property type="match status" value="1"/>
</dbReference>
<feature type="domain" description="R13L1/DRL21-like LRR repeat region" evidence="6">
    <location>
        <begin position="437"/>
        <end position="557"/>
    </location>
</feature>
<evidence type="ECO:0000313" key="8">
    <source>
        <dbReference type="Proteomes" id="UP001341281"/>
    </source>
</evidence>
<dbReference type="Gene3D" id="1.10.8.430">
    <property type="entry name" value="Helical domain of apoptotic protease-activating factors"/>
    <property type="match status" value="1"/>
</dbReference>
<protein>
    <recommendedName>
        <fullName evidence="9">NB-ARC domain-containing protein</fullName>
    </recommendedName>
</protein>
<reference evidence="7 8" key="1">
    <citation type="submission" date="2024-02" db="EMBL/GenBank/DDBJ databases">
        <title>High-quality chromosome-scale genome assembly of Pensacola bahiagrass (Paspalum notatum Flugge var. saurae).</title>
        <authorList>
            <person name="Vega J.M."/>
            <person name="Podio M."/>
            <person name="Orjuela J."/>
            <person name="Siena L.A."/>
            <person name="Pessino S.C."/>
            <person name="Combes M.C."/>
            <person name="Mariac C."/>
            <person name="Albertini E."/>
            <person name="Pupilli F."/>
            <person name="Ortiz J.P.A."/>
            <person name="Leblanc O."/>
        </authorList>
    </citation>
    <scope>NUCLEOTIDE SEQUENCE [LARGE SCALE GENOMIC DNA]</scope>
    <source>
        <strain evidence="7">R1</strain>
        <tissue evidence="7">Leaf</tissue>
    </source>
</reference>
<keyword evidence="8" id="KW-1185">Reference proteome</keyword>
<dbReference type="PANTHER" id="PTHR36766">
    <property type="entry name" value="PLANT BROAD-SPECTRUM MILDEW RESISTANCE PROTEIN RPW8"/>
    <property type="match status" value="1"/>
</dbReference>
<feature type="domain" description="Disease resistance protein winged helix" evidence="5">
    <location>
        <begin position="297"/>
        <end position="342"/>
    </location>
</feature>
<dbReference type="SUPFAM" id="SSF52058">
    <property type="entry name" value="L domain-like"/>
    <property type="match status" value="1"/>
</dbReference>
<dbReference type="InterPro" id="IPR058922">
    <property type="entry name" value="WHD_DRP"/>
</dbReference>
<keyword evidence="2" id="KW-0677">Repeat</keyword>
<dbReference type="Pfam" id="PF00931">
    <property type="entry name" value="NB-ARC"/>
    <property type="match status" value="1"/>
</dbReference>
<evidence type="ECO:0000256" key="3">
    <source>
        <dbReference type="ARBA" id="ARBA00022821"/>
    </source>
</evidence>
<dbReference type="GO" id="GO:0043531">
    <property type="term" value="F:ADP binding"/>
    <property type="evidence" value="ECO:0007669"/>
    <property type="project" value="InterPro"/>
</dbReference>
<organism evidence="7 8">
    <name type="scientific">Paspalum notatum var. saurae</name>
    <dbReference type="NCBI Taxonomy" id="547442"/>
    <lineage>
        <taxon>Eukaryota</taxon>
        <taxon>Viridiplantae</taxon>
        <taxon>Streptophyta</taxon>
        <taxon>Embryophyta</taxon>
        <taxon>Tracheophyta</taxon>
        <taxon>Spermatophyta</taxon>
        <taxon>Magnoliopsida</taxon>
        <taxon>Liliopsida</taxon>
        <taxon>Poales</taxon>
        <taxon>Poaceae</taxon>
        <taxon>PACMAD clade</taxon>
        <taxon>Panicoideae</taxon>
        <taxon>Andropogonodae</taxon>
        <taxon>Paspaleae</taxon>
        <taxon>Paspalinae</taxon>
        <taxon>Paspalum</taxon>
    </lineage>
</organism>
<dbReference type="InterPro" id="IPR032675">
    <property type="entry name" value="LRR_dom_sf"/>
</dbReference>
<dbReference type="Proteomes" id="UP001341281">
    <property type="component" value="Chromosome 01"/>
</dbReference>
<evidence type="ECO:0000259" key="4">
    <source>
        <dbReference type="Pfam" id="PF00931"/>
    </source>
</evidence>
<dbReference type="PRINTS" id="PR00364">
    <property type="entry name" value="DISEASERSIST"/>
</dbReference>
<keyword evidence="1" id="KW-0433">Leucine-rich repeat</keyword>
<dbReference type="InterPro" id="IPR056789">
    <property type="entry name" value="LRR_R13L1-DRL21"/>
</dbReference>
<evidence type="ECO:0000259" key="5">
    <source>
        <dbReference type="Pfam" id="PF23559"/>
    </source>
</evidence>
<dbReference type="Pfam" id="PF23559">
    <property type="entry name" value="WHD_DRP"/>
    <property type="match status" value="1"/>
</dbReference>
<name>A0AAQ3PQV5_PASNO</name>
<dbReference type="Gene3D" id="3.80.10.10">
    <property type="entry name" value="Ribonuclease Inhibitor"/>
    <property type="match status" value="2"/>
</dbReference>
<dbReference type="AlphaFoldDB" id="A0AAQ3PQV5"/>
<evidence type="ECO:0000256" key="2">
    <source>
        <dbReference type="ARBA" id="ARBA00022737"/>
    </source>
</evidence>
<dbReference type="Pfam" id="PF25019">
    <property type="entry name" value="LRR_R13L1-DRL21"/>
    <property type="match status" value="1"/>
</dbReference>
<dbReference type="InterPro" id="IPR036388">
    <property type="entry name" value="WH-like_DNA-bd_sf"/>
</dbReference>
<gene>
    <name evidence="7" type="ORF">U9M48_002197</name>
</gene>
<evidence type="ECO:0000256" key="1">
    <source>
        <dbReference type="ARBA" id="ARBA00022614"/>
    </source>
</evidence>
<dbReference type="Gene3D" id="1.10.10.10">
    <property type="entry name" value="Winged helix-like DNA-binding domain superfamily/Winged helix DNA-binding domain"/>
    <property type="match status" value="1"/>
</dbReference>
<evidence type="ECO:0000313" key="7">
    <source>
        <dbReference type="EMBL" id="WVZ51004.1"/>
    </source>
</evidence>
<dbReference type="EMBL" id="CP144745">
    <property type="protein sequence ID" value="WVZ51004.1"/>
    <property type="molecule type" value="Genomic_DNA"/>
</dbReference>
<dbReference type="Gene3D" id="3.40.50.300">
    <property type="entry name" value="P-loop containing nucleotide triphosphate hydrolases"/>
    <property type="match status" value="1"/>
</dbReference>
<dbReference type="InterPro" id="IPR042197">
    <property type="entry name" value="Apaf_helical"/>
</dbReference>
<evidence type="ECO:0000259" key="6">
    <source>
        <dbReference type="Pfam" id="PF25019"/>
    </source>
</evidence>
<evidence type="ECO:0008006" key="9">
    <source>
        <dbReference type="Google" id="ProtNLM"/>
    </source>
</evidence>
<keyword evidence="3" id="KW-0611">Plant defense</keyword>
<proteinExistence type="predicted"/>